<feature type="compositionally biased region" description="Basic and acidic residues" evidence="1">
    <location>
        <begin position="29"/>
        <end position="40"/>
    </location>
</feature>
<dbReference type="AlphaFoldDB" id="A0A2Z7ADU0"/>
<gene>
    <name evidence="2" type="ORF">F511_09958</name>
</gene>
<reference evidence="2 3" key="1">
    <citation type="journal article" date="2015" name="Proc. Natl. Acad. Sci. U.S.A.">
        <title>The resurrection genome of Boea hygrometrica: A blueprint for survival of dehydration.</title>
        <authorList>
            <person name="Xiao L."/>
            <person name="Yang G."/>
            <person name="Zhang L."/>
            <person name="Yang X."/>
            <person name="Zhao S."/>
            <person name="Ji Z."/>
            <person name="Zhou Q."/>
            <person name="Hu M."/>
            <person name="Wang Y."/>
            <person name="Chen M."/>
            <person name="Xu Y."/>
            <person name="Jin H."/>
            <person name="Xiao X."/>
            <person name="Hu G."/>
            <person name="Bao F."/>
            <person name="Hu Y."/>
            <person name="Wan P."/>
            <person name="Li L."/>
            <person name="Deng X."/>
            <person name="Kuang T."/>
            <person name="Xiang C."/>
            <person name="Zhu J.K."/>
            <person name="Oliver M.J."/>
            <person name="He Y."/>
        </authorList>
    </citation>
    <scope>NUCLEOTIDE SEQUENCE [LARGE SCALE GENOMIC DNA]</scope>
    <source>
        <strain evidence="3">cv. XS01</strain>
    </source>
</reference>
<organism evidence="2 3">
    <name type="scientific">Dorcoceras hygrometricum</name>
    <dbReference type="NCBI Taxonomy" id="472368"/>
    <lineage>
        <taxon>Eukaryota</taxon>
        <taxon>Viridiplantae</taxon>
        <taxon>Streptophyta</taxon>
        <taxon>Embryophyta</taxon>
        <taxon>Tracheophyta</taxon>
        <taxon>Spermatophyta</taxon>
        <taxon>Magnoliopsida</taxon>
        <taxon>eudicotyledons</taxon>
        <taxon>Gunneridae</taxon>
        <taxon>Pentapetalae</taxon>
        <taxon>asterids</taxon>
        <taxon>lamiids</taxon>
        <taxon>Lamiales</taxon>
        <taxon>Gesneriaceae</taxon>
        <taxon>Didymocarpoideae</taxon>
        <taxon>Trichosporeae</taxon>
        <taxon>Loxocarpinae</taxon>
        <taxon>Dorcoceras</taxon>
    </lineage>
</organism>
<dbReference type="EMBL" id="KV016757">
    <property type="protein sequence ID" value="KZV19217.1"/>
    <property type="molecule type" value="Genomic_DNA"/>
</dbReference>
<keyword evidence="3" id="KW-1185">Reference proteome</keyword>
<protein>
    <submittedName>
        <fullName evidence="2">Uncharacterized protein</fullName>
    </submittedName>
</protein>
<sequence>MKNAYVVFVEAKRQIVDAKKSIAKRKLKAHEDSRADELKKKQIGKRKPRQGPKLVQHKSAIPVATTRSVVAAHPIAGAAGGDQPMVVEHPHLEDPVTKVIVETCAEAQIEAVVPSLGEC</sequence>
<feature type="compositionally biased region" description="Basic residues" evidence="1">
    <location>
        <begin position="41"/>
        <end position="50"/>
    </location>
</feature>
<evidence type="ECO:0000313" key="2">
    <source>
        <dbReference type="EMBL" id="KZV19217.1"/>
    </source>
</evidence>
<feature type="region of interest" description="Disordered" evidence="1">
    <location>
        <begin position="25"/>
        <end position="57"/>
    </location>
</feature>
<evidence type="ECO:0000313" key="3">
    <source>
        <dbReference type="Proteomes" id="UP000250235"/>
    </source>
</evidence>
<accession>A0A2Z7ADU0</accession>
<dbReference type="Proteomes" id="UP000250235">
    <property type="component" value="Unassembled WGS sequence"/>
</dbReference>
<proteinExistence type="predicted"/>
<name>A0A2Z7ADU0_9LAMI</name>
<evidence type="ECO:0000256" key="1">
    <source>
        <dbReference type="SAM" id="MobiDB-lite"/>
    </source>
</evidence>